<keyword evidence="8 15" id="KW-0547">Nucleotide-binding</keyword>
<dbReference type="FunFam" id="2.40.50.140:FF:000045">
    <property type="entry name" value="Phenylalanine--tRNA ligase beta subunit"/>
    <property type="match status" value="1"/>
</dbReference>
<feature type="domain" description="TRNA-binding" evidence="17">
    <location>
        <begin position="39"/>
        <end position="156"/>
    </location>
</feature>
<keyword evidence="4 15" id="KW-0963">Cytoplasm</keyword>
<keyword evidence="5 16" id="KW-0820">tRNA-binding</keyword>
<dbReference type="Gene3D" id="3.30.930.10">
    <property type="entry name" value="Bira Bifunctional Protein, Domain 2"/>
    <property type="match status" value="1"/>
</dbReference>
<dbReference type="Gene3D" id="3.30.70.380">
    <property type="entry name" value="Ferrodoxin-fold anticodon-binding domain"/>
    <property type="match status" value="1"/>
</dbReference>
<evidence type="ECO:0000313" key="20">
    <source>
        <dbReference type="EMBL" id="TGY63345.1"/>
    </source>
</evidence>
<evidence type="ECO:0000256" key="11">
    <source>
        <dbReference type="ARBA" id="ARBA00022884"/>
    </source>
</evidence>
<dbReference type="Gene3D" id="3.50.40.10">
    <property type="entry name" value="Phenylalanyl-trna Synthetase, Chain B, domain 3"/>
    <property type="match status" value="1"/>
</dbReference>
<gene>
    <name evidence="15" type="primary">pheT</name>
    <name evidence="20" type="ORF">E5334_02265</name>
</gene>
<feature type="binding site" evidence="15">
    <location>
        <position position="480"/>
    </location>
    <ligand>
        <name>Mg(2+)</name>
        <dbReference type="ChEBI" id="CHEBI:18420"/>
        <note>shared with alpha subunit</note>
    </ligand>
</feature>
<protein>
    <recommendedName>
        <fullName evidence="15">Phenylalanine--tRNA ligase beta subunit</fullName>
        <ecNumber evidence="15">6.1.1.20</ecNumber>
    </recommendedName>
    <alternativeName>
        <fullName evidence="15">Phenylalanyl-tRNA synthetase beta subunit</fullName>
        <shortName evidence="15">PheRS</shortName>
    </alternativeName>
</protein>
<dbReference type="InterPro" id="IPR045060">
    <property type="entry name" value="Phe-tRNA-ligase_IIc_bsu"/>
</dbReference>
<dbReference type="OrthoDB" id="9805455at2"/>
<dbReference type="EMBL" id="SRYE01000001">
    <property type="protein sequence ID" value="TGY63345.1"/>
    <property type="molecule type" value="Genomic_DNA"/>
</dbReference>
<evidence type="ECO:0000259" key="19">
    <source>
        <dbReference type="PROSITE" id="PS51483"/>
    </source>
</evidence>
<dbReference type="Pfam" id="PF17759">
    <property type="entry name" value="tRNA_synthFbeta"/>
    <property type="match status" value="1"/>
</dbReference>
<dbReference type="InterPro" id="IPR005146">
    <property type="entry name" value="B3/B4_tRNA-bd"/>
</dbReference>
<dbReference type="HAMAP" id="MF_00283">
    <property type="entry name" value="Phe_tRNA_synth_beta1"/>
    <property type="match status" value="1"/>
</dbReference>
<feature type="domain" description="FDX-ACB" evidence="18">
    <location>
        <begin position="725"/>
        <end position="819"/>
    </location>
</feature>
<name>A0A4S2F3C6_9ACTN</name>
<dbReference type="InterPro" id="IPR009061">
    <property type="entry name" value="DNA-bd_dom_put_sf"/>
</dbReference>
<dbReference type="GO" id="GO:0000049">
    <property type="term" value="F:tRNA binding"/>
    <property type="evidence" value="ECO:0007669"/>
    <property type="project" value="UniProtKB-UniRule"/>
</dbReference>
<comment type="catalytic activity">
    <reaction evidence="14 15">
        <text>tRNA(Phe) + L-phenylalanine + ATP = L-phenylalanyl-tRNA(Phe) + AMP + diphosphate + H(+)</text>
        <dbReference type="Rhea" id="RHEA:19413"/>
        <dbReference type="Rhea" id="RHEA-COMP:9668"/>
        <dbReference type="Rhea" id="RHEA-COMP:9699"/>
        <dbReference type="ChEBI" id="CHEBI:15378"/>
        <dbReference type="ChEBI" id="CHEBI:30616"/>
        <dbReference type="ChEBI" id="CHEBI:33019"/>
        <dbReference type="ChEBI" id="CHEBI:58095"/>
        <dbReference type="ChEBI" id="CHEBI:78442"/>
        <dbReference type="ChEBI" id="CHEBI:78531"/>
        <dbReference type="ChEBI" id="CHEBI:456215"/>
        <dbReference type="EC" id="6.1.1.20"/>
    </reaction>
</comment>
<feature type="domain" description="B5" evidence="19">
    <location>
        <begin position="416"/>
        <end position="493"/>
    </location>
</feature>
<evidence type="ECO:0000256" key="4">
    <source>
        <dbReference type="ARBA" id="ARBA00022490"/>
    </source>
</evidence>
<evidence type="ECO:0000256" key="8">
    <source>
        <dbReference type="ARBA" id="ARBA00022741"/>
    </source>
</evidence>
<dbReference type="EC" id="6.1.1.20" evidence="15"/>
<organism evidence="20 21">
    <name type="scientific">Muricaecibacterium torontonense</name>
    <dbReference type="NCBI Taxonomy" id="3032871"/>
    <lineage>
        <taxon>Bacteria</taxon>
        <taxon>Bacillati</taxon>
        <taxon>Actinomycetota</taxon>
        <taxon>Coriobacteriia</taxon>
        <taxon>Coriobacteriales</taxon>
        <taxon>Atopobiaceae</taxon>
        <taxon>Muricaecibacterium</taxon>
    </lineage>
</organism>
<dbReference type="PROSITE" id="PS51483">
    <property type="entry name" value="B5"/>
    <property type="match status" value="1"/>
</dbReference>
<keyword evidence="11 16" id="KW-0694">RNA-binding</keyword>
<comment type="caution">
    <text evidence="20">The sequence shown here is derived from an EMBL/GenBank/DDBJ whole genome shotgun (WGS) entry which is preliminary data.</text>
</comment>
<dbReference type="Gene3D" id="3.30.56.10">
    <property type="match status" value="2"/>
</dbReference>
<keyword evidence="12 15" id="KW-0648">Protein biosynthesis</keyword>
<dbReference type="InterPro" id="IPR005121">
    <property type="entry name" value="Fdx_antiC-bd"/>
</dbReference>
<evidence type="ECO:0000256" key="5">
    <source>
        <dbReference type="ARBA" id="ARBA00022555"/>
    </source>
</evidence>
<evidence type="ECO:0000256" key="16">
    <source>
        <dbReference type="PROSITE-ProRule" id="PRU00209"/>
    </source>
</evidence>
<dbReference type="SUPFAM" id="SSF55681">
    <property type="entry name" value="Class II aaRS and biotin synthetases"/>
    <property type="match status" value="1"/>
</dbReference>
<feature type="binding site" evidence="15">
    <location>
        <position position="477"/>
    </location>
    <ligand>
        <name>Mg(2+)</name>
        <dbReference type="ChEBI" id="CHEBI:18420"/>
        <note>shared with alpha subunit</note>
    </ligand>
</feature>
<dbReference type="InterPro" id="IPR012340">
    <property type="entry name" value="NA-bd_OB-fold"/>
</dbReference>
<evidence type="ECO:0000259" key="17">
    <source>
        <dbReference type="PROSITE" id="PS50886"/>
    </source>
</evidence>
<dbReference type="NCBIfam" id="NF045760">
    <property type="entry name" value="YtpR"/>
    <property type="match status" value="1"/>
</dbReference>
<comment type="cofactor">
    <cofactor evidence="15">
        <name>Mg(2+)</name>
        <dbReference type="ChEBI" id="CHEBI:18420"/>
    </cofactor>
    <text evidence="15">Binds 2 magnesium ions per tetramer.</text>
</comment>
<dbReference type="InterPro" id="IPR002547">
    <property type="entry name" value="tRNA-bd_dom"/>
</dbReference>
<keyword evidence="21" id="KW-1185">Reference proteome</keyword>
<dbReference type="SUPFAM" id="SSF50249">
    <property type="entry name" value="Nucleic acid-binding proteins"/>
    <property type="match status" value="1"/>
</dbReference>
<sequence length="820" mass="89153">MRVSYEWLSTMVDLPQQVSDLVAELIRTGTEVEAVEHTGASLDHVVTGYILSCVPHPDSDHMKVTMVDVGPHNVDDQGDPVPLQIVCGAPNVAAHQHVIVAMEGAVLPGDFKIKKSKLRGVESCGMNCSARELGIGSEHDGIMVLPEDAPIGVPAGDYLGLSDTVIDCEITPNRPDCLSMTGFACEVGAILSEPTHIEVPAIAHEVKPATKDLVDVAIADPERCSRYCARVVRNVKIGPSPAWLARRIVAAGSRPINNVVDITNYVMYLTGQPLHAFDLDTLTQRDGKRHIVVRPATDGEVLRTLDGQDRTLTPDMTVISDDGDTAVALAGVMGGENSEVTEKTVNILLESACFSPGHTSRTSRDLGLMSEASIRFERGVDAADCVEVADIAAALFESCCEAEVCRGVVDVYPEPVEAATISLRPSRVRELCGADIPNDFMVEALARLGCSVVPSRLGSYLDVVAPTNRPDLTREIDLVEEVLRLWGMDRVEPTIPGAPNHPGGLTDLQRYAHMVGEALRASGLCETLTYNFADTGDLERLRMPDERLGQPVVILNPLTADQGQMRRTMIPGLLRSVAYNLAHGQDNVALYEQGRVFYGSSEASQPAEPQHVAGVLCGAWHKDSWDQKARPLDFFDGKGAIEQLAEALKIERLRFKAASPEKYPWLQPGRAAQIMVGKQCVGWLGNIHPLSLANFDIDQDVVAFEIDQDALLSHAQDMLPYQDIPTLPGVEQDLAIVVDEDVDYETCIQRIGSAGGKLLVDVRLFDVYRDPVRVGPHKKSMAFALTFRDPKRTLTAEDVEKVMGKLVKKISKSLGAEVRN</sequence>
<dbReference type="InterPro" id="IPR020825">
    <property type="entry name" value="Phe-tRNA_synthase-like_B3/B4"/>
</dbReference>
<evidence type="ECO:0000256" key="1">
    <source>
        <dbReference type="ARBA" id="ARBA00004496"/>
    </source>
</evidence>
<dbReference type="PANTHER" id="PTHR10947">
    <property type="entry name" value="PHENYLALANYL-TRNA SYNTHETASE BETA CHAIN AND LEUCINE-RICH REPEAT-CONTAINING PROTEIN 47"/>
    <property type="match status" value="1"/>
</dbReference>
<dbReference type="Pfam" id="PF03484">
    <property type="entry name" value="B5"/>
    <property type="match status" value="1"/>
</dbReference>
<keyword evidence="10 15" id="KW-0460">Magnesium</keyword>
<evidence type="ECO:0000256" key="6">
    <source>
        <dbReference type="ARBA" id="ARBA00022598"/>
    </source>
</evidence>
<dbReference type="InterPro" id="IPR004532">
    <property type="entry name" value="Phe-tRNA-ligase_IIc_bsu_bact"/>
</dbReference>
<evidence type="ECO:0000313" key="21">
    <source>
        <dbReference type="Proteomes" id="UP000310263"/>
    </source>
</evidence>
<dbReference type="FunFam" id="3.30.70.380:FF:000001">
    <property type="entry name" value="Phenylalanine--tRNA ligase beta subunit"/>
    <property type="match status" value="1"/>
</dbReference>
<dbReference type="NCBIfam" id="TIGR00472">
    <property type="entry name" value="pheT_bact"/>
    <property type="match status" value="1"/>
</dbReference>
<dbReference type="InterPro" id="IPR005147">
    <property type="entry name" value="tRNA_synthase_B5-dom"/>
</dbReference>
<dbReference type="CDD" id="cd02796">
    <property type="entry name" value="tRNA_bind_bactPheRS"/>
    <property type="match status" value="1"/>
</dbReference>
<keyword evidence="13 15" id="KW-0030">Aminoacyl-tRNA synthetase</keyword>
<dbReference type="InterPro" id="IPR036690">
    <property type="entry name" value="Fdx_antiC-bd_sf"/>
</dbReference>
<evidence type="ECO:0000256" key="3">
    <source>
        <dbReference type="ARBA" id="ARBA00011209"/>
    </source>
</evidence>
<evidence type="ECO:0000256" key="14">
    <source>
        <dbReference type="ARBA" id="ARBA00049255"/>
    </source>
</evidence>
<dbReference type="GO" id="GO:0005524">
    <property type="term" value="F:ATP binding"/>
    <property type="evidence" value="ECO:0007669"/>
    <property type="project" value="UniProtKB-UniRule"/>
</dbReference>
<comment type="similarity">
    <text evidence="2 15">Belongs to the phenylalanyl-tRNA synthetase beta subunit family. Type 1 subfamily.</text>
</comment>
<dbReference type="CDD" id="cd00769">
    <property type="entry name" value="PheRS_beta_core"/>
    <property type="match status" value="1"/>
</dbReference>
<dbReference type="SMART" id="SM00874">
    <property type="entry name" value="B5"/>
    <property type="match status" value="1"/>
</dbReference>
<dbReference type="RefSeq" id="WP_136011972.1">
    <property type="nucleotide sequence ID" value="NZ_SRYE01000001.1"/>
</dbReference>
<evidence type="ECO:0000256" key="12">
    <source>
        <dbReference type="ARBA" id="ARBA00022917"/>
    </source>
</evidence>
<dbReference type="InterPro" id="IPR033714">
    <property type="entry name" value="tRNA_bind_bactPheRS"/>
</dbReference>
<comment type="subcellular location">
    <subcellularLocation>
        <location evidence="1 15">Cytoplasm</location>
    </subcellularLocation>
</comment>
<keyword evidence="9 15" id="KW-0067">ATP-binding</keyword>
<evidence type="ECO:0000256" key="15">
    <source>
        <dbReference type="HAMAP-Rule" id="MF_00283"/>
    </source>
</evidence>
<dbReference type="SMART" id="SM00896">
    <property type="entry name" value="FDX-ACB"/>
    <property type="match status" value="1"/>
</dbReference>
<dbReference type="SUPFAM" id="SSF56037">
    <property type="entry name" value="PheT/TilS domain"/>
    <property type="match status" value="1"/>
</dbReference>
<reference evidence="20 21" key="1">
    <citation type="submission" date="2019-04" db="EMBL/GenBank/DDBJ databases">
        <title>Microbes associate with the intestines of laboratory mice.</title>
        <authorList>
            <person name="Navarre W."/>
            <person name="Wong E."/>
            <person name="Huang K."/>
            <person name="Tropini C."/>
            <person name="Ng K."/>
            <person name="Yu B."/>
        </authorList>
    </citation>
    <scope>NUCLEOTIDE SEQUENCE [LARGE SCALE GENOMIC DNA]</scope>
    <source>
        <strain evidence="20 21">NM07_P-09</strain>
    </source>
</reference>
<feature type="binding site" evidence="15">
    <location>
        <position position="481"/>
    </location>
    <ligand>
        <name>Mg(2+)</name>
        <dbReference type="ChEBI" id="CHEBI:18420"/>
        <note>shared with alpha subunit</note>
    </ligand>
</feature>
<keyword evidence="6 15" id="KW-0436">Ligase</keyword>
<dbReference type="Proteomes" id="UP000310263">
    <property type="component" value="Unassembled WGS sequence"/>
</dbReference>
<dbReference type="Gene3D" id="2.40.50.140">
    <property type="entry name" value="Nucleic acid-binding proteins"/>
    <property type="match status" value="1"/>
</dbReference>
<dbReference type="SMART" id="SM00873">
    <property type="entry name" value="B3_4"/>
    <property type="match status" value="1"/>
</dbReference>
<dbReference type="PROSITE" id="PS51447">
    <property type="entry name" value="FDX_ACB"/>
    <property type="match status" value="1"/>
</dbReference>
<dbReference type="GO" id="GO:0000287">
    <property type="term" value="F:magnesium ion binding"/>
    <property type="evidence" value="ECO:0007669"/>
    <property type="project" value="UniProtKB-UniRule"/>
</dbReference>
<dbReference type="SUPFAM" id="SSF46955">
    <property type="entry name" value="Putative DNA-binding domain"/>
    <property type="match status" value="1"/>
</dbReference>
<dbReference type="GO" id="GO:0009328">
    <property type="term" value="C:phenylalanine-tRNA ligase complex"/>
    <property type="evidence" value="ECO:0007669"/>
    <property type="project" value="TreeGrafter"/>
</dbReference>
<evidence type="ECO:0000256" key="10">
    <source>
        <dbReference type="ARBA" id="ARBA00022842"/>
    </source>
</evidence>
<dbReference type="GO" id="GO:0006432">
    <property type="term" value="P:phenylalanyl-tRNA aminoacylation"/>
    <property type="evidence" value="ECO:0007669"/>
    <property type="project" value="UniProtKB-UniRule"/>
</dbReference>
<feature type="binding site" evidence="15">
    <location>
        <position position="471"/>
    </location>
    <ligand>
        <name>Mg(2+)</name>
        <dbReference type="ChEBI" id="CHEBI:18420"/>
        <note>shared with alpha subunit</note>
    </ligand>
</feature>
<dbReference type="Pfam" id="PF01588">
    <property type="entry name" value="tRNA_bind"/>
    <property type="match status" value="1"/>
</dbReference>
<dbReference type="SUPFAM" id="SSF54991">
    <property type="entry name" value="Anticodon-binding domain of PheRS"/>
    <property type="match status" value="1"/>
</dbReference>
<dbReference type="PROSITE" id="PS50886">
    <property type="entry name" value="TRBD"/>
    <property type="match status" value="1"/>
</dbReference>
<dbReference type="GO" id="GO:0004826">
    <property type="term" value="F:phenylalanine-tRNA ligase activity"/>
    <property type="evidence" value="ECO:0007669"/>
    <property type="project" value="UniProtKB-UniRule"/>
</dbReference>
<evidence type="ECO:0000259" key="18">
    <source>
        <dbReference type="PROSITE" id="PS51447"/>
    </source>
</evidence>
<dbReference type="Pfam" id="PF03483">
    <property type="entry name" value="B3_4"/>
    <property type="match status" value="1"/>
</dbReference>
<evidence type="ECO:0000256" key="9">
    <source>
        <dbReference type="ARBA" id="ARBA00022840"/>
    </source>
</evidence>
<dbReference type="AlphaFoldDB" id="A0A4S2F3C6"/>
<dbReference type="Pfam" id="PF03147">
    <property type="entry name" value="FDX-ACB"/>
    <property type="match status" value="1"/>
</dbReference>
<evidence type="ECO:0000256" key="13">
    <source>
        <dbReference type="ARBA" id="ARBA00023146"/>
    </source>
</evidence>
<dbReference type="InterPro" id="IPR045864">
    <property type="entry name" value="aa-tRNA-synth_II/BPL/LPL"/>
</dbReference>
<dbReference type="PANTHER" id="PTHR10947:SF0">
    <property type="entry name" value="PHENYLALANINE--TRNA LIGASE BETA SUBUNIT"/>
    <property type="match status" value="1"/>
</dbReference>
<evidence type="ECO:0000256" key="2">
    <source>
        <dbReference type="ARBA" id="ARBA00008653"/>
    </source>
</evidence>
<evidence type="ECO:0000256" key="7">
    <source>
        <dbReference type="ARBA" id="ARBA00022723"/>
    </source>
</evidence>
<proteinExistence type="inferred from homology"/>
<comment type="subunit">
    <text evidence="3 15">Tetramer of two alpha and two beta subunits.</text>
</comment>
<keyword evidence="7 15" id="KW-0479">Metal-binding</keyword>
<accession>A0A4S2F3C6</accession>
<dbReference type="InterPro" id="IPR041616">
    <property type="entry name" value="PheRS_beta_core"/>
</dbReference>